<dbReference type="PROSITE" id="PS51007">
    <property type="entry name" value="CYTC"/>
    <property type="match status" value="1"/>
</dbReference>
<dbReference type="PANTHER" id="PTHR30600:SF10">
    <property type="entry name" value="BLL6722 PROTEIN"/>
    <property type="match status" value="1"/>
</dbReference>
<dbReference type="GO" id="GO:0009055">
    <property type="term" value="F:electron transfer activity"/>
    <property type="evidence" value="ECO:0007669"/>
    <property type="project" value="InterPro"/>
</dbReference>
<evidence type="ECO:0000256" key="2">
    <source>
        <dbReference type="ARBA" id="ARBA00022617"/>
    </source>
</evidence>
<keyword evidence="9" id="KW-0575">Peroxidase</keyword>
<evidence type="ECO:0000259" key="8">
    <source>
        <dbReference type="PROSITE" id="PS51007"/>
    </source>
</evidence>
<dbReference type="GO" id="GO:0046872">
    <property type="term" value="F:metal ion binding"/>
    <property type="evidence" value="ECO:0007669"/>
    <property type="project" value="UniProtKB-KW"/>
</dbReference>
<organism evidence="9 10">
    <name type="scientific">Portibacter lacus</name>
    <dbReference type="NCBI Taxonomy" id="1099794"/>
    <lineage>
        <taxon>Bacteria</taxon>
        <taxon>Pseudomonadati</taxon>
        <taxon>Bacteroidota</taxon>
        <taxon>Saprospiria</taxon>
        <taxon>Saprospirales</taxon>
        <taxon>Haliscomenobacteraceae</taxon>
        <taxon>Portibacter</taxon>
    </lineage>
</organism>
<dbReference type="InterPro" id="IPR009056">
    <property type="entry name" value="Cyt_c-like_dom"/>
</dbReference>
<dbReference type="RefSeq" id="WP_235293720.1">
    <property type="nucleotide sequence ID" value="NZ_BSOH01000020.1"/>
</dbReference>
<evidence type="ECO:0000256" key="1">
    <source>
        <dbReference type="ARBA" id="ARBA00004196"/>
    </source>
</evidence>
<comment type="caution">
    <text evidence="9">The sequence shown here is derived from an EMBL/GenBank/DDBJ whole genome shotgun (WGS) entry which is preliminary data.</text>
</comment>
<keyword evidence="2 7" id="KW-0349">Heme</keyword>
<proteinExistence type="predicted"/>
<name>A0AA37SQZ3_9BACT</name>
<evidence type="ECO:0000313" key="10">
    <source>
        <dbReference type="Proteomes" id="UP001156666"/>
    </source>
</evidence>
<keyword evidence="5" id="KW-0560">Oxidoreductase</keyword>
<evidence type="ECO:0000256" key="4">
    <source>
        <dbReference type="ARBA" id="ARBA00022729"/>
    </source>
</evidence>
<evidence type="ECO:0000256" key="6">
    <source>
        <dbReference type="ARBA" id="ARBA00023004"/>
    </source>
</evidence>
<dbReference type="Pfam" id="PF03150">
    <property type="entry name" value="CCP_MauG"/>
    <property type="match status" value="1"/>
</dbReference>
<dbReference type="PANTHER" id="PTHR30600">
    <property type="entry name" value="CYTOCHROME C PEROXIDASE-RELATED"/>
    <property type="match status" value="1"/>
</dbReference>
<gene>
    <name evidence="9" type="primary">mauG_1</name>
    <name evidence="9" type="ORF">GCM10007940_29710</name>
</gene>
<evidence type="ECO:0000256" key="5">
    <source>
        <dbReference type="ARBA" id="ARBA00023002"/>
    </source>
</evidence>
<dbReference type="GO" id="GO:0020037">
    <property type="term" value="F:heme binding"/>
    <property type="evidence" value="ECO:0007669"/>
    <property type="project" value="InterPro"/>
</dbReference>
<keyword evidence="4" id="KW-0732">Signal</keyword>
<accession>A0AA37SQZ3</accession>
<evidence type="ECO:0000256" key="3">
    <source>
        <dbReference type="ARBA" id="ARBA00022723"/>
    </source>
</evidence>
<dbReference type="PROSITE" id="PS51257">
    <property type="entry name" value="PROKAR_LIPOPROTEIN"/>
    <property type="match status" value="1"/>
</dbReference>
<dbReference type="GO" id="GO:0030313">
    <property type="term" value="C:cell envelope"/>
    <property type="evidence" value="ECO:0007669"/>
    <property type="project" value="UniProtKB-SubCell"/>
</dbReference>
<dbReference type="AlphaFoldDB" id="A0AA37SQZ3"/>
<keyword evidence="3 7" id="KW-0479">Metal-binding</keyword>
<dbReference type="InterPro" id="IPR036909">
    <property type="entry name" value="Cyt_c-like_dom_sf"/>
</dbReference>
<protein>
    <submittedName>
        <fullName evidence="9">Cytochrome-c peroxidase</fullName>
    </submittedName>
</protein>
<feature type="domain" description="Cytochrome c" evidence="8">
    <location>
        <begin position="275"/>
        <end position="377"/>
    </location>
</feature>
<keyword evidence="6 7" id="KW-0408">Iron</keyword>
<reference evidence="9" key="2">
    <citation type="submission" date="2023-01" db="EMBL/GenBank/DDBJ databases">
        <title>Draft genome sequence of Portibacter lacus strain NBRC 108769.</title>
        <authorList>
            <person name="Sun Q."/>
            <person name="Mori K."/>
        </authorList>
    </citation>
    <scope>NUCLEOTIDE SEQUENCE</scope>
    <source>
        <strain evidence="9">NBRC 108769</strain>
    </source>
</reference>
<dbReference type="SUPFAM" id="SSF46626">
    <property type="entry name" value="Cytochrome c"/>
    <property type="match status" value="2"/>
</dbReference>
<dbReference type="InterPro" id="IPR051395">
    <property type="entry name" value="Cytochrome_c_Peroxidase/MauG"/>
</dbReference>
<evidence type="ECO:0000256" key="7">
    <source>
        <dbReference type="PROSITE-ProRule" id="PRU00433"/>
    </source>
</evidence>
<dbReference type="Gene3D" id="1.10.760.10">
    <property type="entry name" value="Cytochrome c-like domain"/>
    <property type="match status" value="2"/>
</dbReference>
<dbReference type="Proteomes" id="UP001156666">
    <property type="component" value="Unassembled WGS sequence"/>
</dbReference>
<dbReference type="GO" id="GO:0004130">
    <property type="term" value="F:cytochrome-c peroxidase activity"/>
    <property type="evidence" value="ECO:0007669"/>
    <property type="project" value="TreeGrafter"/>
</dbReference>
<keyword evidence="10" id="KW-1185">Reference proteome</keyword>
<reference evidence="9" key="1">
    <citation type="journal article" date="2014" name="Int. J. Syst. Evol. Microbiol.">
        <title>Complete genome sequence of Corynebacterium casei LMG S-19264T (=DSM 44701T), isolated from a smear-ripened cheese.</title>
        <authorList>
            <consortium name="US DOE Joint Genome Institute (JGI-PGF)"/>
            <person name="Walter F."/>
            <person name="Albersmeier A."/>
            <person name="Kalinowski J."/>
            <person name="Ruckert C."/>
        </authorList>
    </citation>
    <scope>NUCLEOTIDE SEQUENCE</scope>
    <source>
        <strain evidence="9">NBRC 108769</strain>
    </source>
</reference>
<sequence length="446" mass="49787">MNRIVFSIVAVLIIMSSCVKDQMTPVPDLDYKLQALLNKVSPTRTAKYYVVPDRYDLDNIPQDPKNPLTQPKVTLGNMLFFETGIAQASLKDEGLGTYSCSSCHVPEAGFKPGTAQGIADGGSGFGILGEERVRNVNFKESELDVQGARPISMINVAFSENTMWNGKFGSTGTNAGQEDLWELDHELFGNFLGYQGIEAQNIEGMNTHRLLVNKEIADSLGYTELFDQAFPEFSEEERYSNLTASLALSAAIRTIFPNEAPFQKWLKGEQFAMSKDEKRGAILFFDKAGCVNCHKSPGLSAVEYYALGVYDMYQRPSYGTSKDDLRNLGRGGYTKSTEDNFKFKVPQLYNLSDTPFFFHGSSHTDLEQVVRYFNDAVPENPNVPQEQISPLFHPLDMTEDEIKDLTLFLSKSLRDPSLERYYPSSVGSGNCFPNADFQSRMDIGCN</sequence>
<comment type="subcellular location">
    <subcellularLocation>
        <location evidence="1">Cell envelope</location>
    </subcellularLocation>
</comment>
<evidence type="ECO:0000313" key="9">
    <source>
        <dbReference type="EMBL" id="GLR18355.1"/>
    </source>
</evidence>
<dbReference type="EMBL" id="BSOH01000020">
    <property type="protein sequence ID" value="GLR18355.1"/>
    <property type="molecule type" value="Genomic_DNA"/>
</dbReference>
<dbReference type="InterPro" id="IPR004852">
    <property type="entry name" value="Di-haem_cyt_c_peroxidsae"/>
</dbReference>